<dbReference type="SUPFAM" id="SSF52540">
    <property type="entry name" value="P-loop containing nucleoside triphosphate hydrolases"/>
    <property type="match status" value="3"/>
</dbReference>
<dbReference type="PANTHER" id="PTHR10903:SF186">
    <property type="entry name" value="GTPASE IMAP FAMILY MEMBER 4-LIKE-RELATED"/>
    <property type="match status" value="1"/>
</dbReference>
<dbReference type="CDD" id="cd01852">
    <property type="entry name" value="AIG1"/>
    <property type="match status" value="2"/>
</dbReference>
<dbReference type="GO" id="GO:0005525">
    <property type="term" value="F:GTP binding"/>
    <property type="evidence" value="ECO:0007669"/>
    <property type="project" value="UniProtKB-KW"/>
</dbReference>
<dbReference type="FunCoup" id="W5LTK7">
    <property type="interactions" value="509"/>
</dbReference>
<evidence type="ECO:0000256" key="10">
    <source>
        <dbReference type="ARBA" id="ARBA00023034"/>
    </source>
</evidence>
<dbReference type="Pfam" id="PF04548">
    <property type="entry name" value="AIG1"/>
    <property type="match status" value="3"/>
</dbReference>
<evidence type="ECO:0000256" key="4">
    <source>
        <dbReference type="ARBA" id="ARBA00004555"/>
    </source>
</evidence>
<evidence type="ECO:0000256" key="11">
    <source>
        <dbReference type="ARBA" id="ARBA00023128"/>
    </source>
</evidence>
<evidence type="ECO:0000256" key="2">
    <source>
        <dbReference type="ARBA" id="ARBA00004240"/>
    </source>
</evidence>
<dbReference type="Proteomes" id="UP000018467">
    <property type="component" value="Unassembled WGS sequence"/>
</dbReference>
<comment type="function">
    <text evidence="13">Exerts an anti-apoptotic effect in the immune system and is involved in responses to infections.</text>
</comment>
<evidence type="ECO:0000256" key="3">
    <source>
        <dbReference type="ARBA" id="ARBA00004514"/>
    </source>
</evidence>
<dbReference type="GO" id="GO:0005739">
    <property type="term" value="C:mitochondrion"/>
    <property type="evidence" value="ECO:0007669"/>
    <property type="project" value="UniProtKB-SubCell"/>
</dbReference>
<dbReference type="PANTHER" id="PTHR10903">
    <property type="entry name" value="GTPASE, IMAP FAMILY MEMBER-RELATED"/>
    <property type="match status" value="1"/>
</dbReference>
<dbReference type="GO" id="GO:0005829">
    <property type="term" value="C:cytosol"/>
    <property type="evidence" value="ECO:0007669"/>
    <property type="project" value="UniProtKB-SubCell"/>
</dbReference>
<keyword evidence="12" id="KW-0342">GTP-binding</keyword>
<accession>W5LTK7</accession>
<organism evidence="17 18">
    <name type="scientific">Astyanax mexicanus</name>
    <name type="common">Blind cave fish</name>
    <name type="synonym">Astyanax fasciatus mexicanus</name>
    <dbReference type="NCBI Taxonomy" id="7994"/>
    <lineage>
        <taxon>Eukaryota</taxon>
        <taxon>Metazoa</taxon>
        <taxon>Chordata</taxon>
        <taxon>Craniata</taxon>
        <taxon>Vertebrata</taxon>
        <taxon>Euteleostomi</taxon>
        <taxon>Actinopterygii</taxon>
        <taxon>Neopterygii</taxon>
        <taxon>Teleostei</taxon>
        <taxon>Ostariophysi</taxon>
        <taxon>Characiformes</taxon>
        <taxon>Characoidei</taxon>
        <taxon>Acestrorhamphidae</taxon>
        <taxon>Acestrorhamphinae</taxon>
        <taxon>Astyanax</taxon>
    </lineage>
</organism>
<evidence type="ECO:0000256" key="14">
    <source>
        <dbReference type="ARBA" id="ARBA00073539"/>
    </source>
</evidence>
<dbReference type="HOGENOM" id="CLU_010468_3_1_1"/>
<dbReference type="InterPro" id="IPR045058">
    <property type="entry name" value="GIMA/IAN/Toc"/>
</dbReference>
<reference evidence="18" key="2">
    <citation type="journal article" date="2014" name="Nat. Commun.">
        <title>The cavefish genome reveals candidate genes for eye loss.</title>
        <authorList>
            <person name="McGaugh S.E."/>
            <person name="Gross J.B."/>
            <person name="Aken B."/>
            <person name="Blin M."/>
            <person name="Borowsky R."/>
            <person name="Chalopin D."/>
            <person name="Hinaux H."/>
            <person name="Jeffery W.R."/>
            <person name="Keene A."/>
            <person name="Ma L."/>
            <person name="Minx P."/>
            <person name="Murphy D."/>
            <person name="O'Quin K.E."/>
            <person name="Retaux S."/>
            <person name="Rohner N."/>
            <person name="Searle S.M."/>
            <person name="Stahl B.A."/>
            <person name="Tabin C."/>
            <person name="Volff J.N."/>
            <person name="Yoshizawa M."/>
            <person name="Warren W.C."/>
        </authorList>
    </citation>
    <scope>NUCLEOTIDE SEQUENCE [LARGE SCALE GENOMIC DNA]</scope>
    <source>
        <strain evidence="18">female</strain>
    </source>
</reference>
<sequence length="618" mass="69339">SSCTSSAASAELRMDNDELRIVLVGKTGVGKSATGNTILGNEVFQSELSSSSVTSECKKARGTVHGRTVAIIDTPGIFDTKLTEQEVIEKIKLCMSLCAPGPHVFLVNIQLGRFTHEEQKTLEIINRIFGDASSRYTMVLFTHGDQLKKTRKTIHEFVNGNPDLLEFIKSCSGHYHVFNNDDAEDRTQVTALFQEIDQLIVENHGKHFTNEMLEMAEDAIQEEITILQEANPTMTKDPLRLVLVGLQGVGKSAAGNTILGGREEFESDVSSTCLTLRSEVRKARVCGRQVTVVDTPGLFSRSLLDAEVKLELEKALMLCAPGPHVFLLVVQLGRFTQEERSVVEKLKKMLGSNVESYLMVLFTYGDRLKSKTIQQFIEEDKNLQTLIQKCGGQYHVFNNTDEENEVQVRELLEKFDSKRPVIKFDLRIVLLGKTGVGKSAAGNTILREDVFKCDLSASSVTETCQKITRDINGRRVAVIDTPGLFDTSFTPEATVNRIKDCISLAAPGPHAFLVVVQIGSRFTQEDCQVVELFLKIFGEDAGRHALVLFTHGDKLRDKSIHEFLCHNEDLVRVYNKFKRRYHVFNNDVQDSTQVDQLLEKIDQMYEKGWDEHEKGWDQ</sequence>
<evidence type="ECO:0000259" key="16">
    <source>
        <dbReference type="PROSITE" id="PS51720"/>
    </source>
</evidence>
<evidence type="ECO:0000256" key="13">
    <source>
        <dbReference type="ARBA" id="ARBA00056809"/>
    </source>
</evidence>
<dbReference type="Gene3D" id="3.40.50.300">
    <property type="entry name" value="P-loop containing nucleotide triphosphate hydrolases"/>
    <property type="match status" value="3"/>
</dbReference>
<feature type="domain" description="AIG1-type G" evidence="16">
    <location>
        <begin position="236"/>
        <end position="422"/>
    </location>
</feature>
<dbReference type="InterPro" id="IPR006703">
    <property type="entry name" value="G_AIG1"/>
</dbReference>
<reference evidence="17" key="3">
    <citation type="submission" date="2025-08" db="UniProtKB">
        <authorList>
            <consortium name="Ensembl"/>
        </authorList>
    </citation>
    <scope>IDENTIFICATION</scope>
</reference>
<keyword evidence="8" id="KW-0547">Nucleotide-binding</keyword>
<dbReference type="Ensembl" id="ENSAMXT00000026492.2">
    <property type="protein sequence ID" value="ENSAMXP00000026471.2"/>
    <property type="gene ID" value="ENSAMXG00000038070.1"/>
</dbReference>
<evidence type="ECO:0000256" key="15">
    <source>
        <dbReference type="ARBA" id="ARBA00077278"/>
    </source>
</evidence>
<reference evidence="17" key="4">
    <citation type="submission" date="2025-09" db="UniProtKB">
        <authorList>
            <consortium name="Ensembl"/>
        </authorList>
    </citation>
    <scope>IDENTIFICATION</scope>
</reference>
<evidence type="ECO:0000256" key="7">
    <source>
        <dbReference type="ARBA" id="ARBA00022737"/>
    </source>
</evidence>
<comment type="subcellular location">
    <subcellularLocation>
        <location evidence="3">Cytoplasm</location>
        <location evidence="3">Cytosol</location>
    </subcellularLocation>
    <subcellularLocation>
        <location evidence="2">Endoplasmic reticulum</location>
    </subcellularLocation>
    <subcellularLocation>
        <location evidence="4">Golgi apparatus</location>
    </subcellularLocation>
    <subcellularLocation>
        <location evidence="1">Mitochondrion</location>
    </subcellularLocation>
</comment>
<dbReference type="GO" id="GO:0005794">
    <property type="term" value="C:Golgi apparatus"/>
    <property type="evidence" value="ECO:0007669"/>
    <property type="project" value="UniProtKB-SubCell"/>
</dbReference>
<keyword evidence="11" id="KW-0496">Mitochondrion</keyword>
<keyword evidence="10" id="KW-0333">Golgi apparatus</keyword>
<evidence type="ECO:0000256" key="1">
    <source>
        <dbReference type="ARBA" id="ARBA00004173"/>
    </source>
</evidence>
<dbReference type="Bgee" id="ENSAMXG00000038070">
    <property type="expression patterns" value="Expressed in intestine and 8 other cell types or tissues"/>
</dbReference>
<keyword evidence="9" id="KW-0256">Endoplasmic reticulum</keyword>
<evidence type="ECO:0000256" key="6">
    <source>
        <dbReference type="ARBA" id="ARBA00022490"/>
    </source>
</evidence>
<reference evidence="18" key="1">
    <citation type="submission" date="2013-03" db="EMBL/GenBank/DDBJ databases">
        <authorList>
            <person name="Jeffery W."/>
            <person name="Warren W."/>
            <person name="Wilson R.K."/>
        </authorList>
    </citation>
    <scope>NUCLEOTIDE SEQUENCE</scope>
    <source>
        <strain evidence="18">female</strain>
    </source>
</reference>
<keyword evidence="6" id="KW-0963">Cytoplasm</keyword>
<evidence type="ECO:0000256" key="9">
    <source>
        <dbReference type="ARBA" id="ARBA00022824"/>
    </source>
</evidence>
<dbReference type="FunFam" id="3.40.50.300:FF:000536">
    <property type="entry name" value="GTPase IMAP family member 8"/>
    <property type="match status" value="1"/>
</dbReference>
<dbReference type="eggNOG" id="ENOG502SMYT">
    <property type="taxonomic scope" value="Eukaryota"/>
</dbReference>
<evidence type="ECO:0000313" key="18">
    <source>
        <dbReference type="Proteomes" id="UP000018467"/>
    </source>
</evidence>
<protein>
    <recommendedName>
        <fullName evidence="14">GTPase IMAP family member 8</fullName>
    </recommendedName>
    <alternativeName>
        <fullName evidence="15">Immune-associated nucleotide-binding protein 9</fullName>
    </alternativeName>
</protein>
<name>W5LTK7_ASTMX</name>
<dbReference type="GO" id="GO:0005783">
    <property type="term" value="C:endoplasmic reticulum"/>
    <property type="evidence" value="ECO:0007669"/>
    <property type="project" value="UniProtKB-SubCell"/>
</dbReference>
<dbReference type="FunFam" id="3.40.50.300:FF:000366">
    <property type="entry name" value="GTPase, IMAP family member 2"/>
    <property type="match status" value="2"/>
</dbReference>
<comment type="similarity">
    <text evidence="5">Belongs to the TRAFAC class TrmE-Era-EngA-EngB-Septin-like GTPase superfamily. AIG1/Toc34/Toc159-like paraseptin GTPase family. IAN subfamily.</text>
</comment>
<feature type="domain" description="AIG1-type G" evidence="16">
    <location>
        <begin position="16"/>
        <end position="217"/>
    </location>
</feature>
<evidence type="ECO:0000256" key="5">
    <source>
        <dbReference type="ARBA" id="ARBA00008535"/>
    </source>
</evidence>
<proteinExistence type="inferred from homology"/>
<dbReference type="PROSITE" id="PS51720">
    <property type="entry name" value="G_AIG1"/>
    <property type="match status" value="3"/>
</dbReference>
<dbReference type="InterPro" id="IPR027417">
    <property type="entry name" value="P-loop_NTPase"/>
</dbReference>
<dbReference type="InParanoid" id="W5LTK7"/>
<evidence type="ECO:0000256" key="12">
    <source>
        <dbReference type="ARBA" id="ARBA00023134"/>
    </source>
</evidence>
<evidence type="ECO:0000256" key="8">
    <source>
        <dbReference type="ARBA" id="ARBA00022741"/>
    </source>
</evidence>
<dbReference type="GeneTree" id="ENSGT01120000271858"/>
<feature type="domain" description="AIG1-type G" evidence="16">
    <location>
        <begin position="423"/>
        <end position="618"/>
    </location>
</feature>
<keyword evidence="7" id="KW-0677">Repeat</keyword>
<dbReference type="AlphaFoldDB" id="W5LTK7"/>
<evidence type="ECO:0000313" key="17">
    <source>
        <dbReference type="Ensembl" id="ENSAMXP00000026471.2"/>
    </source>
</evidence>
<keyword evidence="18" id="KW-1185">Reference proteome</keyword>